<dbReference type="WBParaSite" id="ES5_v2.g21057.t1">
    <property type="protein sequence ID" value="ES5_v2.g21057.t1"/>
    <property type="gene ID" value="ES5_v2.g21057"/>
</dbReference>
<dbReference type="Proteomes" id="UP000887579">
    <property type="component" value="Unplaced"/>
</dbReference>
<organism evidence="1 2">
    <name type="scientific">Panagrolaimus sp. ES5</name>
    <dbReference type="NCBI Taxonomy" id="591445"/>
    <lineage>
        <taxon>Eukaryota</taxon>
        <taxon>Metazoa</taxon>
        <taxon>Ecdysozoa</taxon>
        <taxon>Nematoda</taxon>
        <taxon>Chromadorea</taxon>
        <taxon>Rhabditida</taxon>
        <taxon>Tylenchina</taxon>
        <taxon>Panagrolaimomorpha</taxon>
        <taxon>Panagrolaimoidea</taxon>
        <taxon>Panagrolaimidae</taxon>
        <taxon>Panagrolaimus</taxon>
    </lineage>
</organism>
<name>A0AC34FU89_9BILA</name>
<proteinExistence type="predicted"/>
<protein>
    <submittedName>
        <fullName evidence="2">BTB domain-containing protein</fullName>
    </submittedName>
</protein>
<accession>A0AC34FU89</accession>
<evidence type="ECO:0000313" key="1">
    <source>
        <dbReference type="Proteomes" id="UP000887579"/>
    </source>
</evidence>
<sequence length="322" mass="37275">MIEYPVSLEYTISEDRLYALKDSTENEYLVSDKFTAIHSSGVQYFFHIFPNGYDNNRGKTWIFLHVNKGSEEKVNAEFTLSVKTAKWSRNVKCCYEKDTVYGGTYFAVNELFDSSKKFIIGGKFIVKVEGFFQVEQFNYDREIENVVQKWGALTNFLPSWNDGFEDFTVVVDKKKIKVHKCVLAAHSPVFALWYINSRMKEAIEISDYLFEIVEMTIKVCYNQADFNSFKGFYTLLKFCDQYDIAMVKEHIEVLLSIIGAKNVCKIANVAFAVNSLKLQNLCMDFIMICLSRKTFIPNMELLDKEFLIAAITNISCHKSETR</sequence>
<evidence type="ECO:0000313" key="2">
    <source>
        <dbReference type="WBParaSite" id="ES5_v2.g21057.t1"/>
    </source>
</evidence>
<reference evidence="2" key="1">
    <citation type="submission" date="2022-11" db="UniProtKB">
        <authorList>
            <consortium name="WormBaseParasite"/>
        </authorList>
    </citation>
    <scope>IDENTIFICATION</scope>
</reference>